<dbReference type="SUPFAM" id="SSF52096">
    <property type="entry name" value="ClpP/crotonase"/>
    <property type="match status" value="1"/>
</dbReference>
<dbReference type="GO" id="GO:0008236">
    <property type="term" value="F:serine-type peptidase activity"/>
    <property type="evidence" value="ECO:0007669"/>
    <property type="project" value="InterPro"/>
</dbReference>
<reference evidence="3 4" key="1">
    <citation type="submission" date="2007-06" db="EMBL/GenBank/DDBJ databases">
        <authorList>
            <person name="Shimkets L."/>
            <person name="Ferriera S."/>
            <person name="Johnson J."/>
            <person name="Kravitz S."/>
            <person name="Beeson K."/>
            <person name="Sutton G."/>
            <person name="Rogers Y.-H."/>
            <person name="Friedman R."/>
            <person name="Frazier M."/>
            <person name="Venter J.C."/>
        </authorList>
    </citation>
    <scope>NUCLEOTIDE SEQUENCE [LARGE SCALE GENOMIC DNA]</scope>
    <source>
        <strain evidence="3 4">SIR-1</strain>
    </source>
</reference>
<sequence length="550" mass="58458">MIKSKMIAVLAGALGLASSACVEQGEDRLSDEANADASMAGEAEVPLEDQLSAAQIEACVELDPRSCDEAALAGCVGSLELRAPTAPGVSPELGCALFSDAQLAQFDVIEQYAADMRDYTGYAEAIDFELLEAIAKLRVILGGGEDYAFAKAIYGIFSGVPQGHASIGFVDLQFSDCYAPDGLVPGRGVSWYGVCARESGGTSLVTHVEDANPLGLEPGDRIIRARKGNQHWVWPFMLSQVRQEPLCDAATPSVAAQRDLDALHLFAHVDVGDELEVLHVDGTTEIIEVPERDDYTLCMDPFRRPSRVELFASYQRPDGVVVVELPTFGQHPDHPFPAPLTFQAYRDWNAEAVELVNAELAQYEDVAGLVWDIRGNRGGSAEYAMALLGGLGDAAGGLGNCYARVPGSQPPAFGDSPEYPFPYAIFVDQPLPTIGFDGPTAIVSDGAAGSAADWMMYRASELGIPTFGHATVGAFGYATGGSYVDKSIAETPDEHIAIFSRISGAHCLDAEGEPLEGRSFVEHVVDLDADDLAAGVDTQIEAAASFLLEQ</sequence>
<keyword evidence="1" id="KW-0732">Signal</keyword>
<evidence type="ECO:0000313" key="4">
    <source>
        <dbReference type="Proteomes" id="UP000005801"/>
    </source>
</evidence>
<dbReference type="Gene3D" id="3.90.226.10">
    <property type="entry name" value="2-enoyl-CoA Hydratase, Chain A, domain 1"/>
    <property type="match status" value="1"/>
</dbReference>
<organism evidence="3 4">
    <name type="scientific">Plesiocystis pacifica SIR-1</name>
    <dbReference type="NCBI Taxonomy" id="391625"/>
    <lineage>
        <taxon>Bacteria</taxon>
        <taxon>Pseudomonadati</taxon>
        <taxon>Myxococcota</taxon>
        <taxon>Polyangia</taxon>
        <taxon>Nannocystales</taxon>
        <taxon>Nannocystaceae</taxon>
        <taxon>Plesiocystis</taxon>
    </lineage>
</organism>
<dbReference type="RefSeq" id="WP_006976381.1">
    <property type="nucleotide sequence ID" value="NZ_ABCS01000129.1"/>
</dbReference>
<feature type="domain" description="Tail specific protease" evidence="2">
    <location>
        <begin position="350"/>
        <end position="485"/>
    </location>
</feature>
<comment type="caution">
    <text evidence="3">The sequence shown here is derived from an EMBL/GenBank/DDBJ whole genome shotgun (WGS) entry which is preliminary data.</text>
</comment>
<dbReference type="PROSITE" id="PS51257">
    <property type="entry name" value="PROKAR_LIPOPROTEIN"/>
    <property type="match status" value="1"/>
</dbReference>
<accession>A6GI45</accession>
<dbReference type="InterPro" id="IPR005151">
    <property type="entry name" value="Tail-specific_protease"/>
</dbReference>
<gene>
    <name evidence="3" type="ORF">PPSIR1_08466</name>
</gene>
<dbReference type="InterPro" id="IPR029045">
    <property type="entry name" value="ClpP/crotonase-like_dom_sf"/>
</dbReference>
<proteinExistence type="predicted"/>
<protein>
    <recommendedName>
        <fullName evidence="2">Tail specific protease domain-containing protein</fullName>
    </recommendedName>
</protein>
<evidence type="ECO:0000259" key="2">
    <source>
        <dbReference type="Pfam" id="PF03572"/>
    </source>
</evidence>
<dbReference type="EMBL" id="ABCS01000129">
    <property type="protein sequence ID" value="EDM74473.1"/>
    <property type="molecule type" value="Genomic_DNA"/>
</dbReference>
<evidence type="ECO:0000256" key="1">
    <source>
        <dbReference type="SAM" id="SignalP"/>
    </source>
</evidence>
<evidence type="ECO:0000313" key="3">
    <source>
        <dbReference type="EMBL" id="EDM74473.1"/>
    </source>
</evidence>
<name>A6GI45_9BACT</name>
<dbReference type="STRING" id="391625.PPSIR1_08466"/>
<feature type="signal peptide" evidence="1">
    <location>
        <begin position="1"/>
        <end position="22"/>
    </location>
</feature>
<dbReference type="GO" id="GO:0006508">
    <property type="term" value="P:proteolysis"/>
    <property type="evidence" value="ECO:0007669"/>
    <property type="project" value="InterPro"/>
</dbReference>
<dbReference type="AlphaFoldDB" id="A6GI45"/>
<feature type="chain" id="PRO_5002697492" description="Tail specific protease domain-containing protein" evidence="1">
    <location>
        <begin position="23"/>
        <end position="550"/>
    </location>
</feature>
<keyword evidence="4" id="KW-1185">Reference proteome</keyword>
<dbReference type="Proteomes" id="UP000005801">
    <property type="component" value="Unassembled WGS sequence"/>
</dbReference>
<dbReference type="Pfam" id="PF03572">
    <property type="entry name" value="Peptidase_S41"/>
    <property type="match status" value="1"/>
</dbReference>